<dbReference type="InterPro" id="IPR031804">
    <property type="entry name" value="DUF4743"/>
</dbReference>
<sequence length="221" mass="25326">MPDLSFLDLINVCDNVRVHRQSPVPSTYDAELLVPLYLSDLPDSPVIGLLRPLIIEQLKLENQRSLDIGEQELWSLSLNESTYTARKNRPAGPSVSFCDWFDTPDKRTAAIKELCERWRDTLLFEDVCGPKKWRDELYPVYADPFGPHDHPSTTTGGEALNFLFEMERSACALFGVITYGVHMSIYEEIHQGEEKVLRVWVPTRSRTKQTTSKGWLQPEVE</sequence>
<dbReference type="OrthoDB" id="10261522at2759"/>
<gene>
    <name evidence="2" type="ORF">H0H81_004205</name>
</gene>
<evidence type="ECO:0000313" key="2">
    <source>
        <dbReference type="EMBL" id="KAG5652649.1"/>
    </source>
</evidence>
<dbReference type="AlphaFoldDB" id="A0A9P7KK22"/>
<organism evidence="2 3">
    <name type="scientific">Sphagnurus paluster</name>
    <dbReference type="NCBI Taxonomy" id="117069"/>
    <lineage>
        <taxon>Eukaryota</taxon>
        <taxon>Fungi</taxon>
        <taxon>Dikarya</taxon>
        <taxon>Basidiomycota</taxon>
        <taxon>Agaricomycotina</taxon>
        <taxon>Agaricomycetes</taxon>
        <taxon>Agaricomycetidae</taxon>
        <taxon>Agaricales</taxon>
        <taxon>Tricholomatineae</taxon>
        <taxon>Lyophyllaceae</taxon>
        <taxon>Sphagnurus</taxon>
    </lineage>
</organism>
<accession>A0A9P7KK22</accession>
<dbReference type="Proteomes" id="UP000717328">
    <property type="component" value="Unassembled WGS sequence"/>
</dbReference>
<keyword evidence="3" id="KW-1185">Reference proteome</keyword>
<name>A0A9P7KK22_9AGAR</name>
<dbReference type="EMBL" id="JABCKI010000108">
    <property type="protein sequence ID" value="KAG5652649.1"/>
    <property type="molecule type" value="Genomic_DNA"/>
</dbReference>
<dbReference type="Gene3D" id="3.30.750.160">
    <property type="match status" value="1"/>
</dbReference>
<reference evidence="2" key="1">
    <citation type="submission" date="2021-02" db="EMBL/GenBank/DDBJ databases">
        <authorList>
            <person name="Nieuwenhuis M."/>
            <person name="Van De Peppel L.J.J."/>
        </authorList>
    </citation>
    <scope>NUCLEOTIDE SEQUENCE</scope>
    <source>
        <strain evidence="2">D49</strain>
    </source>
</reference>
<feature type="domain" description="DUF4743" evidence="1">
    <location>
        <begin position="89"/>
        <end position="176"/>
    </location>
</feature>
<evidence type="ECO:0000313" key="3">
    <source>
        <dbReference type="Proteomes" id="UP000717328"/>
    </source>
</evidence>
<reference evidence="2" key="2">
    <citation type="submission" date="2021-10" db="EMBL/GenBank/DDBJ databases">
        <title>Phylogenomics reveals ancestral predisposition of the termite-cultivated fungus Termitomyces towards a domesticated lifestyle.</title>
        <authorList>
            <person name="Auxier B."/>
            <person name="Grum-Grzhimaylo A."/>
            <person name="Cardenas M.E."/>
            <person name="Lodge J.D."/>
            <person name="Laessoe T."/>
            <person name="Pedersen O."/>
            <person name="Smith M.E."/>
            <person name="Kuyper T.W."/>
            <person name="Franco-Molano E.A."/>
            <person name="Baroni T.J."/>
            <person name="Aanen D.K."/>
        </authorList>
    </citation>
    <scope>NUCLEOTIDE SEQUENCE</scope>
    <source>
        <strain evidence="2">D49</strain>
    </source>
</reference>
<proteinExistence type="predicted"/>
<comment type="caution">
    <text evidence="2">The sequence shown here is derived from an EMBL/GenBank/DDBJ whole genome shotgun (WGS) entry which is preliminary data.</text>
</comment>
<protein>
    <recommendedName>
        <fullName evidence="1">DUF4743 domain-containing protein</fullName>
    </recommendedName>
</protein>
<evidence type="ECO:0000259" key="1">
    <source>
        <dbReference type="Pfam" id="PF15916"/>
    </source>
</evidence>
<dbReference type="Pfam" id="PF15916">
    <property type="entry name" value="DUF4743"/>
    <property type="match status" value="1"/>
</dbReference>